<dbReference type="EMBL" id="JARQWQ010000204">
    <property type="protein sequence ID" value="KAK2547205.1"/>
    <property type="molecule type" value="Genomic_DNA"/>
</dbReference>
<evidence type="ECO:0000313" key="1">
    <source>
        <dbReference type="EMBL" id="KAK2547205.1"/>
    </source>
</evidence>
<reference evidence="1" key="2">
    <citation type="journal article" date="2023" name="Science">
        <title>Genomic signatures of disease resistance in endangered staghorn corals.</title>
        <authorList>
            <person name="Vollmer S.V."/>
            <person name="Selwyn J.D."/>
            <person name="Despard B.A."/>
            <person name="Roesel C.L."/>
        </authorList>
    </citation>
    <scope>NUCLEOTIDE SEQUENCE</scope>
    <source>
        <strain evidence="1">K2</strain>
    </source>
</reference>
<organism evidence="1 2">
    <name type="scientific">Acropora cervicornis</name>
    <name type="common">Staghorn coral</name>
    <dbReference type="NCBI Taxonomy" id="6130"/>
    <lineage>
        <taxon>Eukaryota</taxon>
        <taxon>Metazoa</taxon>
        <taxon>Cnidaria</taxon>
        <taxon>Anthozoa</taxon>
        <taxon>Hexacorallia</taxon>
        <taxon>Scleractinia</taxon>
        <taxon>Astrocoeniina</taxon>
        <taxon>Acroporidae</taxon>
        <taxon>Acropora</taxon>
    </lineage>
</organism>
<dbReference type="Proteomes" id="UP001249851">
    <property type="component" value="Unassembled WGS sequence"/>
</dbReference>
<comment type="caution">
    <text evidence="1">The sequence shown here is derived from an EMBL/GenBank/DDBJ whole genome shotgun (WGS) entry which is preliminary data.</text>
</comment>
<accession>A0AAD9URL1</accession>
<protein>
    <submittedName>
        <fullName evidence="1">Protein NO VEIN-LIKE</fullName>
    </submittedName>
</protein>
<keyword evidence="2" id="KW-1185">Reference proteome</keyword>
<dbReference type="AlphaFoldDB" id="A0AAD9URL1"/>
<proteinExistence type="predicted"/>
<sequence length="458" mass="51092">MCNSVATLHELGQSLADLASKQDFEDLKLGPLLKQPVVYDMFKAPSSLDSLPQITTIQILKHLERYMTREDLWRDKVNLVEFIEYLCEEYGCETPYELGVRIQSVGLAISVIKKAKRSDSERWKAVREQFATDLDEEIERHLRKIKRDLLGQDLGDHRSCVMKMINTLASPVDAMNAIFESCLECFEGKRQKQVTKFLAATTGDALGRRLFQLALYVSCKRLVGDALDHFVREEVEKQVACKLKDVTETEEKRPVPPSEGSIVDEVKAWLANADNVDLARLKFIEANVVSKFPDFACFENLGNGSFLKFLTSHKELLEAIEQVGGLTMARSGRQGTRLGHQVSLIGVLDFISQCGLQTSPEIIEKNICNYFGISKVTDLGFGSCSNLKKKASDRREKITGSSAPNVVYEAALMSHEPCTKDSEDGQLEAHKGSILGFMSKEDAIAAIQSTPLLEDVSL</sequence>
<evidence type="ECO:0000313" key="2">
    <source>
        <dbReference type="Proteomes" id="UP001249851"/>
    </source>
</evidence>
<name>A0AAD9URL1_ACRCE</name>
<gene>
    <name evidence="1" type="ORF">P5673_032953</name>
</gene>
<reference evidence="1" key="1">
    <citation type="journal article" date="2023" name="G3 (Bethesda)">
        <title>Whole genome assembly and annotation of the endangered Caribbean coral Acropora cervicornis.</title>
        <authorList>
            <person name="Selwyn J.D."/>
            <person name="Vollmer S.V."/>
        </authorList>
    </citation>
    <scope>NUCLEOTIDE SEQUENCE</scope>
    <source>
        <strain evidence="1">K2</strain>
    </source>
</reference>